<dbReference type="AlphaFoldDB" id="A0A3B7MEV9"/>
<evidence type="ECO:0000256" key="1">
    <source>
        <dbReference type="SAM" id="SignalP"/>
    </source>
</evidence>
<name>A0A3B7MEV9_9CYAN</name>
<dbReference type="Proteomes" id="UP000261812">
    <property type="component" value="Chromosome"/>
</dbReference>
<keyword evidence="1" id="KW-0732">Signal</keyword>
<keyword evidence="3" id="KW-1185">Reference proteome</keyword>
<dbReference type="KEGG" id="tsq:D3A95_06560"/>
<gene>
    <name evidence="2" type="ORF">D3A95_06560</name>
</gene>
<feature type="signal peptide" evidence="1">
    <location>
        <begin position="1"/>
        <end position="24"/>
    </location>
</feature>
<organism evidence="2 3">
    <name type="scientific">Thermosynechococcus sichuanensis E542</name>
    <dbReference type="NCBI Taxonomy" id="2016101"/>
    <lineage>
        <taxon>Bacteria</taxon>
        <taxon>Bacillati</taxon>
        <taxon>Cyanobacteriota</taxon>
        <taxon>Cyanophyceae</taxon>
        <taxon>Acaryochloridales</taxon>
        <taxon>Thermosynechococcaceae</taxon>
        <taxon>Thermosynechococcus</taxon>
        <taxon>Thermosynechococcus sichuanensis</taxon>
    </lineage>
</organism>
<protein>
    <submittedName>
        <fullName evidence="2">Uncharacterized protein</fullName>
    </submittedName>
</protein>
<evidence type="ECO:0000313" key="2">
    <source>
        <dbReference type="EMBL" id="AXY67914.1"/>
    </source>
</evidence>
<accession>A0A3B7MEV9</accession>
<reference evidence="3" key="1">
    <citation type="submission" date="2018-09" db="EMBL/GenBank/DDBJ databases">
        <title>Complete genome sequence of thermophilic cyanobacteria strain Thermosynechococcus elongatus PKUAC-SCTE542.</title>
        <authorList>
            <person name="Liang Y."/>
            <person name="Tang J."/>
            <person name="Daroch M."/>
        </authorList>
    </citation>
    <scope>NUCLEOTIDE SEQUENCE [LARGE SCALE GENOMIC DNA]</scope>
    <source>
        <strain evidence="3">E542</strain>
    </source>
</reference>
<evidence type="ECO:0000313" key="3">
    <source>
        <dbReference type="Proteomes" id="UP000261812"/>
    </source>
</evidence>
<proteinExistence type="predicted"/>
<feature type="chain" id="PRO_5017812703" evidence="1">
    <location>
        <begin position="25"/>
        <end position="104"/>
    </location>
</feature>
<dbReference type="EMBL" id="CP032152">
    <property type="protein sequence ID" value="AXY67914.1"/>
    <property type="molecule type" value="Genomic_DNA"/>
</dbReference>
<dbReference type="RefSeq" id="WP_181494274.1">
    <property type="nucleotide sequence ID" value="NZ_CP032152.1"/>
</dbReference>
<sequence>MLRFLPLAIGSLVTLLAIAPPSRAAYPLFPNQPGVDVFFPGLESFGRPRTPQYTPYNPIFYRPPGQSQTYIIVPVPYPLRPVIYPPPYTPVYSPYYPCYPFRCP</sequence>